<name>A0ABY5E021_9ACTN</name>
<feature type="transmembrane region" description="Helical" evidence="1">
    <location>
        <begin position="96"/>
        <end position="115"/>
    </location>
</feature>
<gene>
    <name evidence="2" type="ORF">NBH00_11600</name>
</gene>
<evidence type="ECO:0000313" key="2">
    <source>
        <dbReference type="EMBL" id="UTI66826.1"/>
    </source>
</evidence>
<keyword evidence="1" id="KW-0472">Membrane</keyword>
<reference evidence="2 3" key="1">
    <citation type="submission" date="2022-06" db="EMBL/GenBank/DDBJ databases">
        <title>Paraconexibacter antarcticus.</title>
        <authorList>
            <person name="Kim C.S."/>
        </authorList>
    </citation>
    <scope>NUCLEOTIDE SEQUENCE [LARGE SCALE GENOMIC DNA]</scope>
    <source>
        <strain evidence="2 3">02-257</strain>
    </source>
</reference>
<proteinExistence type="predicted"/>
<dbReference type="Proteomes" id="UP001056035">
    <property type="component" value="Chromosome"/>
</dbReference>
<accession>A0ABY5E021</accession>
<keyword evidence="3" id="KW-1185">Reference proteome</keyword>
<keyword evidence="1" id="KW-1133">Transmembrane helix</keyword>
<dbReference type="RefSeq" id="WP_254573481.1">
    <property type="nucleotide sequence ID" value="NZ_CP098502.1"/>
</dbReference>
<sequence length="175" mass="17521">MASPAPAPAPAPAPGARPAARDAPGGALFWLSSAVGGGILLFGVLGLLRHHAQTVPSNWLKFVLGAVVAHDALWAPAVGLASLLAVRVVPARVRPALQGTLLVSAAVVLVSIPVLTGRGRNPNNPSILPGHYGTALLEVLAAVWAAGAVAALLALRRPPAAGDAPPPLPPARPGW</sequence>
<evidence type="ECO:0000313" key="3">
    <source>
        <dbReference type="Proteomes" id="UP001056035"/>
    </source>
</evidence>
<organism evidence="2 3">
    <name type="scientific">Paraconexibacter antarcticus</name>
    <dbReference type="NCBI Taxonomy" id="2949664"/>
    <lineage>
        <taxon>Bacteria</taxon>
        <taxon>Bacillati</taxon>
        <taxon>Actinomycetota</taxon>
        <taxon>Thermoleophilia</taxon>
        <taxon>Solirubrobacterales</taxon>
        <taxon>Paraconexibacteraceae</taxon>
        <taxon>Paraconexibacter</taxon>
    </lineage>
</organism>
<dbReference type="EMBL" id="CP098502">
    <property type="protein sequence ID" value="UTI66826.1"/>
    <property type="molecule type" value="Genomic_DNA"/>
</dbReference>
<feature type="transmembrane region" description="Helical" evidence="1">
    <location>
        <begin position="135"/>
        <end position="155"/>
    </location>
</feature>
<protein>
    <submittedName>
        <fullName evidence="2">Uncharacterized protein</fullName>
    </submittedName>
</protein>
<evidence type="ECO:0000256" key="1">
    <source>
        <dbReference type="SAM" id="Phobius"/>
    </source>
</evidence>
<keyword evidence="1" id="KW-0812">Transmembrane</keyword>
<feature type="transmembrane region" description="Helical" evidence="1">
    <location>
        <begin position="27"/>
        <end position="47"/>
    </location>
</feature>